<comment type="caution">
    <text evidence="1">The sequence shown here is derived from an EMBL/GenBank/DDBJ whole genome shotgun (WGS) entry which is preliminary data.</text>
</comment>
<keyword evidence="2" id="KW-1185">Reference proteome</keyword>
<gene>
    <name evidence="1" type="ORF">N8T08_003263</name>
</gene>
<proteinExistence type="predicted"/>
<dbReference type="Proteomes" id="UP001177260">
    <property type="component" value="Unassembled WGS sequence"/>
</dbReference>
<name>A0ACC3B791_9EURO</name>
<protein>
    <submittedName>
        <fullName evidence="1">Uncharacterized protein</fullName>
    </submittedName>
</protein>
<evidence type="ECO:0000313" key="2">
    <source>
        <dbReference type="Proteomes" id="UP001177260"/>
    </source>
</evidence>
<accession>A0ACC3B791</accession>
<evidence type="ECO:0000313" key="1">
    <source>
        <dbReference type="EMBL" id="KAK1146173.1"/>
    </source>
</evidence>
<reference evidence="1 2" key="1">
    <citation type="journal article" date="2023" name="ACS Omega">
        <title>Identification of the Neoaspergillic Acid Biosynthesis Gene Cluster by Establishing an In Vitro CRISPR-Ribonucleoprotein Genetic System in Aspergillus melleus.</title>
        <authorList>
            <person name="Yuan B."/>
            <person name="Grau M.F."/>
            <person name="Murata R.M."/>
            <person name="Torok T."/>
            <person name="Venkateswaran K."/>
            <person name="Stajich J.E."/>
            <person name="Wang C.C.C."/>
        </authorList>
    </citation>
    <scope>NUCLEOTIDE SEQUENCE [LARGE SCALE GENOMIC DNA]</scope>
    <source>
        <strain evidence="1 2">IMV 1140</strain>
    </source>
</reference>
<organism evidence="1 2">
    <name type="scientific">Aspergillus melleus</name>
    <dbReference type="NCBI Taxonomy" id="138277"/>
    <lineage>
        <taxon>Eukaryota</taxon>
        <taxon>Fungi</taxon>
        <taxon>Dikarya</taxon>
        <taxon>Ascomycota</taxon>
        <taxon>Pezizomycotina</taxon>
        <taxon>Eurotiomycetes</taxon>
        <taxon>Eurotiomycetidae</taxon>
        <taxon>Eurotiales</taxon>
        <taxon>Aspergillaceae</taxon>
        <taxon>Aspergillus</taxon>
        <taxon>Aspergillus subgen. Circumdati</taxon>
    </lineage>
</organism>
<sequence>MSDRKSIYYTYKTIQAWEQHDAAVRKWGQGQFSTAFLLLTRLVGSFKMTLELTSGSATELFLQPAIPPKYLAASPVTTDAIDKVKKLDEDIVVEEIDVD</sequence>
<dbReference type="EMBL" id="JAOPJF010000019">
    <property type="protein sequence ID" value="KAK1146173.1"/>
    <property type="molecule type" value="Genomic_DNA"/>
</dbReference>